<comment type="subcellular location">
    <subcellularLocation>
        <location evidence="1">Virion</location>
    </subcellularLocation>
</comment>
<dbReference type="EMBL" id="MW046347">
    <property type="protein sequence ID" value="QTE03713.1"/>
    <property type="molecule type" value="Genomic_DNA"/>
</dbReference>
<sequence>MRFLFPGHRYLGPGNKLDNGKPVDVDDEIAQEHDSAYHQAKSEADIFKADGVAISKFNHDFASNHNFHSLVGSAGLNVKNFVEESVLGRVLYPSMKRAGPSHANEVTPEKRPNQETQINSPSISSSYDPSQGSSNATNGGSVAAVEGGITGSGGGSSMSSGGQGLLFEGSPQDQVWQDIPFKKTYRWTLGTSLPSYLKSTSQFLLKPGSLYTMPTHQVSTFLSPSEYKQLSQFPMAKIKDIAMHITSLGIRLPFFTNATDTVTANANSQYPIVQMSSDFDKYYRVQQTSAQAADIRSKMLGDDPNGWANSATFTENFTNLSARTTSRDYTMETILNIDEGAYQNVGGATVRFQNYYGTPNIHEMVMQTKNGTTELGPVFSYSYKPKNSTFQTVSTHNMRINAGVQNTNGTPYGTNQLHNQGFTGLGPNISNNTNEIQNSYIPSPVQQYNNARVENMDTVDAMGNFTNHRQPCFIIGTQFIRNQDDSLLSAKWEIIMDCTINISYRVGTKGIYGLNPDLLISQNLFPSMCPGSYGTSGATGSAWTYGGELRDANGGAVYTGAFNRPTAVVQVRTAADIAPYPGAPNAAPMAISENDRMIANTNATTKTTNTVSKSIPRK</sequence>
<dbReference type="Pfam" id="PF08398">
    <property type="entry name" value="Phospholip_A2_4"/>
    <property type="match status" value="1"/>
</dbReference>
<dbReference type="InterPro" id="IPR013607">
    <property type="entry name" value="Phospholipase_A2-like"/>
</dbReference>
<evidence type="ECO:0000256" key="4">
    <source>
        <dbReference type="ARBA" id="ARBA00022844"/>
    </source>
</evidence>
<dbReference type="GO" id="GO:0005198">
    <property type="term" value="F:structural molecule activity"/>
    <property type="evidence" value="ECO:0007669"/>
    <property type="project" value="InterPro"/>
</dbReference>
<evidence type="ECO:0000256" key="3">
    <source>
        <dbReference type="ARBA" id="ARBA00022561"/>
    </source>
</evidence>
<dbReference type="SUPFAM" id="SSF88645">
    <property type="entry name" value="ssDNA viruses"/>
    <property type="match status" value="1"/>
</dbReference>
<evidence type="ECO:0000313" key="7">
    <source>
        <dbReference type="EMBL" id="QTE03713.1"/>
    </source>
</evidence>
<evidence type="ECO:0000256" key="1">
    <source>
        <dbReference type="ARBA" id="ARBA00004328"/>
    </source>
</evidence>
<dbReference type="GO" id="GO:0039615">
    <property type="term" value="C:T=1 icosahedral viral capsid"/>
    <property type="evidence" value="ECO:0007669"/>
    <property type="project" value="UniProtKB-KW"/>
</dbReference>
<keyword evidence="4" id="KW-0946">Virion</keyword>
<proteinExistence type="predicted"/>
<feature type="region of interest" description="Disordered" evidence="5">
    <location>
        <begin position="97"/>
        <end position="164"/>
    </location>
</feature>
<organism evidence="7">
    <name type="scientific">Periparus ater parvoviridae sp</name>
    <dbReference type="NCBI Taxonomy" id="2794527"/>
    <lineage>
        <taxon>Viruses</taxon>
        <taxon>Monodnaviria</taxon>
        <taxon>Shotokuvirae</taxon>
        <taxon>Cossaviricota</taxon>
        <taxon>Quintoviricetes</taxon>
        <taxon>Piccovirales</taxon>
        <taxon>Parvoviridae</taxon>
    </lineage>
</organism>
<reference evidence="7" key="1">
    <citation type="submission" date="2020-09" db="EMBL/GenBank/DDBJ databases">
        <title>Parvovirus dark matter in the feces of wild birds.</title>
        <authorList>
            <person name="Dai Z."/>
            <person name="Yang S."/>
            <person name="Zhang W."/>
        </authorList>
    </citation>
    <scope>NUCLEOTIDE SEQUENCE</scope>
    <source>
        <strain evidence="7">Coa130par012</strain>
    </source>
</reference>
<evidence type="ECO:0000259" key="6">
    <source>
        <dbReference type="Pfam" id="PF08398"/>
    </source>
</evidence>
<feature type="compositionally biased region" description="Low complexity" evidence="5">
    <location>
        <begin position="117"/>
        <end position="135"/>
    </location>
</feature>
<protein>
    <recommendedName>
        <fullName evidence="6">Phospholipase A2-like domain-containing protein</fullName>
    </recommendedName>
</protein>
<keyword evidence="2" id="KW-1140">T=1 icosahedral capsid protein</keyword>
<accession>A0A8A4XBW0</accession>
<name>A0A8A4XBW0_9VIRU</name>
<dbReference type="InterPro" id="IPR016184">
    <property type="entry name" value="Capsid/spike_ssDNA_virus"/>
</dbReference>
<evidence type="ECO:0000256" key="2">
    <source>
        <dbReference type="ARBA" id="ARBA00022431"/>
    </source>
</evidence>
<keyword evidence="3" id="KW-0167">Capsid protein</keyword>
<evidence type="ECO:0000256" key="5">
    <source>
        <dbReference type="SAM" id="MobiDB-lite"/>
    </source>
</evidence>
<feature type="domain" description="Phospholipase A2-like" evidence="6">
    <location>
        <begin position="5"/>
        <end position="46"/>
    </location>
</feature>
<feature type="compositionally biased region" description="Gly residues" evidence="5">
    <location>
        <begin position="148"/>
        <end position="164"/>
    </location>
</feature>